<keyword evidence="2" id="KW-1185">Reference proteome</keyword>
<name>A0A194VC96_CYTMA</name>
<evidence type="ECO:0000313" key="1">
    <source>
        <dbReference type="EMBL" id="KUI61396.1"/>
    </source>
</evidence>
<reference evidence="2" key="1">
    <citation type="submission" date="2014-12" db="EMBL/GenBank/DDBJ databases">
        <title>Genome Sequence of Valsa Canker Pathogens Uncovers a Specific Adaption of Colonization on Woody Bark.</title>
        <authorList>
            <person name="Yin Z."/>
            <person name="Liu H."/>
            <person name="Gao X."/>
            <person name="Li Z."/>
            <person name="Song N."/>
            <person name="Ke X."/>
            <person name="Dai Q."/>
            <person name="Wu Y."/>
            <person name="Sun Y."/>
            <person name="Xu J.-R."/>
            <person name="Kang Z.K."/>
            <person name="Wang L."/>
            <person name="Huang L."/>
        </authorList>
    </citation>
    <scope>NUCLEOTIDE SEQUENCE [LARGE SCALE GENOMIC DNA]</scope>
    <source>
        <strain evidence="2">SXYL134</strain>
    </source>
</reference>
<dbReference type="OrthoDB" id="5414534at2759"/>
<organism evidence="1 2">
    <name type="scientific">Cytospora mali</name>
    <name type="common">Apple Valsa canker fungus</name>
    <name type="synonym">Valsa mali</name>
    <dbReference type="NCBI Taxonomy" id="578113"/>
    <lineage>
        <taxon>Eukaryota</taxon>
        <taxon>Fungi</taxon>
        <taxon>Dikarya</taxon>
        <taxon>Ascomycota</taxon>
        <taxon>Pezizomycotina</taxon>
        <taxon>Sordariomycetes</taxon>
        <taxon>Sordariomycetidae</taxon>
        <taxon>Diaporthales</taxon>
        <taxon>Cytosporaceae</taxon>
        <taxon>Cytospora</taxon>
    </lineage>
</organism>
<accession>A0A194VC96</accession>
<dbReference type="Proteomes" id="UP000078576">
    <property type="component" value="Unassembled WGS sequence"/>
</dbReference>
<gene>
    <name evidence="1" type="ORF">VP1G_11268</name>
</gene>
<proteinExistence type="predicted"/>
<dbReference type="EMBL" id="KN714775">
    <property type="protein sequence ID" value="KUI61396.1"/>
    <property type="molecule type" value="Genomic_DNA"/>
</dbReference>
<evidence type="ECO:0000313" key="2">
    <source>
        <dbReference type="Proteomes" id="UP000078576"/>
    </source>
</evidence>
<protein>
    <submittedName>
        <fullName evidence="1">Uncharacterized protein</fullName>
    </submittedName>
</protein>
<sequence length="156" mass="17107">MPLAMFPASPVVEKALPAMLDAWLNLSQREKARELVIVRAIAITMYIPPDEHEAHQGQYRQGDPEQRLDVVGEPEEAAVGRVDGLGPGLAALKHPLGVARGRVHLVPPAQPDESAAGDVLQVVEVGGEEEDRDDEDQDAVWWVKRSRMLAPRVKSK</sequence>
<dbReference type="AlphaFoldDB" id="A0A194VC96"/>